<organism evidence="1 2">
    <name type="scientific">Streblomastix strix</name>
    <dbReference type="NCBI Taxonomy" id="222440"/>
    <lineage>
        <taxon>Eukaryota</taxon>
        <taxon>Metamonada</taxon>
        <taxon>Preaxostyla</taxon>
        <taxon>Oxymonadida</taxon>
        <taxon>Streblomastigidae</taxon>
        <taxon>Streblomastix</taxon>
    </lineage>
</organism>
<comment type="caution">
    <text evidence="1">The sequence shown here is derived from an EMBL/GenBank/DDBJ whole genome shotgun (WGS) entry which is preliminary data.</text>
</comment>
<evidence type="ECO:0000313" key="1">
    <source>
        <dbReference type="EMBL" id="KAA6393340.1"/>
    </source>
</evidence>
<dbReference type="EMBL" id="SNRW01002261">
    <property type="protein sequence ID" value="KAA6393340.1"/>
    <property type="molecule type" value="Genomic_DNA"/>
</dbReference>
<dbReference type="AlphaFoldDB" id="A0A5J4WEJ4"/>
<protein>
    <submittedName>
        <fullName evidence="1">Uncharacterized protein</fullName>
    </submittedName>
</protein>
<proteinExistence type="predicted"/>
<dbReference type="Proteomes" id="UP000324800">
    <property type="component" value="Unassembled WGS sequence"/>
</dbReference>
<gene>
    <name evidence="1" type="ORF">EZS28_011132</name>
</gene>
<accession>A0A5J4WEJ4</accession>
<evidence type="ECO:0000313" key="2">
    <source>
        <dbReference type="Proteomes" id="UP000324800"/>
    </source>
</evidence>
<sequence>MMQKLEQDLAELSTAIQPTVSGINPVLLYPSLITCAIKRFRATVRLLVIVKFLKLLDQQKSDKQKQLVVLQQGMMKLQIILHS</sequence>
<reference evidence="1 2" key="1">
    <citation type="submission" date="2019-03" db="EMBL/GenBank/DDBJ databases">
        <title>Single cell metagenomics reveals metabolic interactions within the superorganism composed of flagellate Streblomastix strix and complex community of Bacteroidetes bacteria on its surface.</title>
        <authorList>
            <person name="Treitli S.C."/>
            <person name="Kolisko M."/>
            <person name="Husnik F."/>
            <person name="Keeling P."/>
            <person name="Hampl V."/>
        </authorList>
    </citation>
    <scope>NUCLEOTIDE SEQUENCE [LARGE SCALE GENOMIC DNA]</scope>
    <source>
        <strain evidence="1">ST1C</strain>
    </source>
</reference>
<name>A0A5J4WEJ4_9EUKA</name>